<dbReference type="InterPro" id="IPR011466">
    <property type="entry name" value="DUF1572"/>
</dbReference>
<dbReference type="Pfam" id="PF07609">
    <property type="entry name" value="DUF1572"/>
    <property type="match status" value="1"/>
</dbReference>
<dbReference type="SUPFAM" id="SSF109854">
    <property type="entry name" value="DinB/YfiT-like putative metalloenzymes"/>
    <property type="match status" value="1"/>
</dbReference>
<accession>A0ABW0TV33</accession>
<comment type="caution">
    <text evidence="1">The sequence shown here is derived from an EMBL/GenBank/DDBJ whole genome shotgun (WGS) entry which is preliminary data.</text>
</comment>
<organism evidence="1 2">
    <name type="scientific">Sporosarcina koreensis</name>
    <dbReference type="NCBI Taxonomy" id="334735"/>
    <lineage>
        <taxon>Bacteria</taxon>
        <taxon>Bacillati</taxon>
        <taxon>Bacillota</taxon>
        <taxon>Bacilli</taxon>
        <taxon>Bacillales</taxon>
        <taxon>Caryophanaceae</taxon>
        <taxon>Sporosarcina</taxon>
    </lineage>
</organism>
<dbReference type="InterPro" id="IPR034660">
    <property type="entry name" value="DinB/YfiT-like"/>
</dbReference>
<gene>
    <name evidence="1" type="ORF">ACFPTP_06330</name>
</gene>
<dbReference type="Proteomes" id="UP001596071">
    <property type="component" value="Unassembled WGS sequence"/>
</dbReference>
<dbReference type="RefSeq" id="WP_381443047.1">
    <property type="nucleotide sequence ID" value="NZ_JBHSNP010000010.1"/>
</dbReference>
<evidence type="ECO:0000313" key="1">
    <source>
        <dbReference type="EMBL" id="MFC5602832.1"/>
    </source>
</evidence>
<sequence length="176" mass="20155">MSIGTEYLRVVRERFASIKGQGDKTFAQLDEDNFHWVLNDESNSIAILIQHVSGNMVSRWTDFLTTDGEKPDRNRDGEFETKRMSKEQLLACWQRGWGVFLGALESLNEQDLEKTVHIRGEAHSVIDAIERQMAHYAAHIGQIMFIGKQIKGEQWNSLSIPKGESDAYLQRMLEGK</sequence>
<keyword evidence="2" id="KW-1185">Reference proteome</keyword>
<protein>
    <submittedName>
        <fullName evidence="1">DUF1572 family protein</fullName>
    </submittedName>
</protein>
<proteinExistence type="predicted"/>
<dbReference type="Gene3D" id="1.20.120.450">
    <property type="entry name" value="dinb family like domain"/>
    <property type="match status" value="1"/>
</dbReference>
<dbReference type="EMBL" id="JBHSNP010000010">
    <property type="protein sequence ID" value="MFC5602832.1"/>
    <property type="molecule type" value="Genomic_DNA"/>
</dbReference>
<reference evidence="2" key="1">
    <citation type="journal article" date="2019" name="Int. J. Syst. Evol. Microbiol.">
        <title>The Global Catalogue of Microorganisms (GCM) 10K type strain sequencing project: providing services to taxonomists for standard genome sequencing and annotation.</title>
        <authorList>
            <consortium name="The Broad Institute Genomics Platform"/>
            <consortium name="The Broad Institute Genome Sequencing Center for Infectious Disease"/>
            <person name="Wu L."/>
            <person name="Ma J."/>
        </authorList>
    </citation>
    <scope>NUCLEOTIDE SEQUENCE [LARGE SCALE GENOMIC DNA]</scope>
    <source>
        <strain evidence="2">KACC 11299</strain>
    </source>
</reference>
<name>A0ABW0TV33_9BACL</name>
<evidence type="ECO:0000313" key="2">
    <source>
        <dbReference type="Proteomes" id="UP001596071"/>
    </source>
</evidence>